<dbReference type="RefSeq" id="WP_171837513.1">
    <property type="nucleotide sequence ID" value="NZ_CP053708.1"/>
</dbReference>
<evidence type="ECO:0000256" key="2">
    <source>
        <dbReference type="ARBA" id="ARBA00022475"/>
    </source>
</evidence>
<gene>
    <name evidence="8" type="ORF">HN018_04460</name>
</gene>
<dbReference type="GO" id="GO:0005886">
    <property type="term" value="C:plasma membrane"/>
    <property type="evidence" value="ECO:0007669"/>
    <property type="project" value="UniProtKB-SubCell"/>
</dbReference>
<feature type="domain" description="Prepilin type IV endopeptidase peptidase" evidence="7">
    <location>
        <begin position="10"/>
        <end position="107"/>
    </location>
</feature>
<feature type="transmembrane region" description="Helical" evidence="6">
    <location>
        <begin position="26"/>
        <end position="45"/>
    </location>
</feature>
<name>A0A6M8HM15_9PROT</name>
<dbReference type="Pfam" id="PF01478">
    <property type="entry name" value="Peptidase_A24"/>
    <property type="match status" value="1"/>
</dbReference>
<evidence type="ECO:0000256" key="4">
    <source>
        <dbReference type="ARBA" id="ARBA00022989"/>
    </source>
</evidence>
<keyword evidence="5 6" id="KW-0472">Membrane</keyword>
<sequence length="163" mass="17645">MWSVASTSLACLVVLAAGLYDIAWRRIPNILPVCLILVGIVNHLFDRHLGLSVVLATSVFALCFIAWMFGILGGGDVKLLAAATFSIPANRVADLILVTALAGGVLSLCYIVMSRLLPRVSPVRPASRLRRILRTEQRRIVRRLSLPYGVAIACGSILVMTVH</sequence>
<proteinExistence type="predicted"/>
<dbReference type="PANTHER" id="PTHR36506">
    <property type="entry name" value="PREFLAGELLIN PEPTIDASE"/>
    <property type="match status" value="1"/>
</dbReference>
<reference evidence="8 9" key="1">
    <citation type="journal article" date="2014" name="World J. Microbiol. Biotechnol.">
        <title>Biodiversity and physiological characteristics of Antarctic and Arctic lichens-associated bacteria.</title>
        <authorList>
            <person name="Lee Y.M."/>
            <person name="Kim E.H."/>
            <person name="Lee H.K."/>
            <person name="Hong S.G."/>
        </authorList>
    </citation>
    <scope>NUCLEOTIDE SEQUENCE [LARGE SCALE GENOMIC DNA]</scope>
    <source>
        <strain evidence="8 9">PAMC 26569</strain>
    </source>
</reference>
<dbReference type="GO" id="GO:0004190">
    <property type="term" value="F:aspartic-type endopeptidase activity"/>
    <property type="evidence" value="ECO:0007669"/>
    <property type="project" value="InterPro"/>
</dbReference>
<dbReference type="EMBL" id="CP053708">
    <property type="protein sequence ID" value="QKE89388.1"/>
    <property type="molecule type" value="Genomic_DNA"/>
</dbReference>
<evidence type="ECO:0000256" key="5">
    <source>
        <dbReference type="ARBA" id="ARBA00023136"/>
    </source>
</evidence>
<dbReference type="InterPro" id="IPR000045">
    <property type="entry name" value="Prepilin_IV_endopep_pep"/>
</dbReference>
<keyword evidence="2" id="KW-1003">Cell membrane</keyword>
<accession>A0A6M8HM15</accession>
<evidence type="ECO:0000313" key="8">
    <source>
        <dbReference type="EMBL" id="QKE89388.1"/>
    </source>
</evidence>
<keyword evidence="4 6" id="KW-1133">Transmembrane helix</keyword>
<feature type="transmembrane region" description="Helical" evidence="6">
    <location>
        <begin position="52"/>
        <end position="72"/>
    </location>
</feature>
<evidence type="ECO:0000256" key="6">
    <source>
        <dbReference type="SAM" id="Phobius"/>
    </source>
</evidence>
<evidence type="ECO:0000256" key="3">
    <source>
        <dbReference type="ARBA" id="ARBA00022692"/>
    </source>
</evidence>
<dbReference type="Proteomes" id="UP000500767">
    <property type="component" value="Chromosome"/>
</dbReference>
<evidence type="ECO:0000256" key="1">
    <source>
        <dbReference type="ARBA" id="ARBA00004651"/>
    </source>
</evidence>
<feature type="transmembrane region" description="Helical" evidence="6">
    <location>
        <begin position="140"/>
        <end position="162"/>
    </location>
</feature>
<keyword evidence="3 6" id="KW-0812">Transmembrane</keyword>
<keyword evidence="9" id="KW-1185">Reference proteome</keyword>
<comment type="subcellular location">
    <subcellularLocation>
        <location evidence="1">Cell membrane</location>
        <topology evidence="1">Multi-pass membrane protein</topology>
    </subcellularLocation>
</comment>
<evidence type="ECO:0000259" key="7">
    <source>
        <dbReference type="Pfam" id="PF01478"/>
    </source>
</evidence>
<dbReference type="Gene3D" id="1.20.120.1220">
    <property type="match status" value="1"/>
</dbReference>
<dbReference type="InterPro" id="IPR052218">
    <property type="entry name" value="Preflagellin_Peptidase"/>
</dbReference>
<protein>
    <submittedName>
        <fullName evidence="8">Prepilin peptidase</fullName>
    </submittedName>
</protein>
<evidence type="ECO:0000313" key="9">
    <source>
        <dbReference type="Proteomes" id="UP000500767"/>
    </source>
</evidence>
<feature type="transmembrane region" description="Helical" evidence="6">
    <location>
        <begin position="92"/>
        <end position="113"/>
    </location>
</feature>
<dbReference type="AlphaFoldDB" id="A0A6M8HM15"/>
<dbReference type="KEGG" id="lck:HN018_04460"/>
<dbReference type="PANTHER" id="PTHR36506:SF1">
    <property type="entry name" value="PREFLAGELLIN PEPTIDASE"/>
    <property type="match status" value="1"/>
</dbReference>
<organism evidence="8 9">
    <name type="scientific">Lichenicola cladoniae</name>
    <dbReference type="NCBI Taxonomy" id="1484109"/>
    <lineage>
        <taxon>Bacteria</taxon>
        <taxon>Pseudomonadati</taxon>
        <taxon>Pseudomonadota</taxon>
        <taxon>Alphaproteobacteria</taxon>
        <taxon>Acetobacterales</taxon>
        <taxon>Acetobacteraceae</taxon>
        <taxon>Lichenicola</taxon>
    </lineage>
</organism>